<comment type="caution">
    <text evidence="1">The sequence shown here is derived from an EMBL/GenBank/DDBJ whole genome shotgun (WGS) entry which is preliminary data.</text>
</comment>
<proteinExistence type="predicted"/>
<dbReference type="EMBL" id="CM023470">
    <property type="protein sequence ID" value="KAH7981139.1"/>
    <property type="molecule type" value="Genomic_DNA"/>
</dbReference>
<dbReference type="Proteomes" id="UP000821865">
    <property type="component" value="Chromosome 1"/>
</dbReference>
<keyword evidence="2" id="KW-1185">Reference proteome</keyword>
<evidence type="ECO:0000313" key="1">
    <source>
        <dbReference type="EMBL" id="KAH7981139.1"/>
    </source>
</evidence>
<reference evidence="1" key="1">
    <citation type="submission" date="2020-05" db="EMBL/GenBank/DDBJ databases">
        <title>Large-scale comparative analyses of tick genomes elucidate their genetic diversity and vector capacities.</title>
        <authorList>
            <person name="Jia N."/>
            <person name="Wang J."/>
            <person name="Shi W."/>
            <person name="Du L."/>
            <person name="Sun Y."/>
            <person name="Zhan W."/>
            <person name="Jiang J."/>
            <person name="Wang Q."/>
            <person name="Zhang B."/>
            <person name="Ji P."/>
            <person name="Sakyi L.B."/>
            <person name="Cui X."/>
            <person name="Yuan T."/>
            <person name="Jiang B."/>
            <person name="Yang W."/>
            <person name="Lam T.T.-Y."/>
            <person name="Chang Q."/>
            <person name="Ding S."/>
            <person name="Wang X."/>
            <person name="Zhu J."/>
            <person name="Ruan X."/>
            <person name="Zhao L."/>
            <person name="Wei J."/>
            <person name="Que T."/>
            <person name="Du C."/>
            <person name="Cheng J."/>
            <person name="Dai P."/>
            <person name="Han X."/>
            <person name="Huang E."/>
            <person name="Gao Y."/>
            <person name="Liu J."/>
            <person name="Shao H."/>
            <person name="Ye R."/>
            <person name="Li L."/>
            <person name="Wei W."/>
            <person name="Wang X."/>
            <person name="Wang C."/>
            <person name="Yang T."/>
            <person name="Huo Q."/>
            <person name="Li W."/>
            <person name="Guo W."/>
            <person name="Chen H."/>
            <person name="Zhou L."/>
            <person name="Ni X."/>
            <person name="Tian J."/>
            <person name="Zhou Y."/>
            <person name="Sheng Y."/>
            <person name="Liu T."/>
            <person name="Pan Y."/>
            <person name="Xia L."/>
            <person name="Li J."/>
            <person name="Zhao F."/>
            <person name="Cao W."/>
        </authorList>
    </citation>
    <scope>NUCLEOTIDE SEQUENCE</scope>
    <source>
        <strain evidence="1">Dsil-2018</strain>
    </source>
</reference>
<name>A0ACB8E2U6_DERSI</name>
<gene>
    <name evidence="1" type="ORF">HPB49_021915</name>
</gene>
<accession>A0ACB8E2U6</accession>
<sequence>MILLSGKPLGAGNEDAGGRALSLDINIQREMTAGGKSSLLDSPSNATRGAADGAGRRRRVRLSLWLRAMCETNHHHRYGYPNVLFSRETDSMATQGIAKNVWSIVPQHIMFHDADESRNREKFDAIVNLLPQKQLASVLTPWFLYEYQKQLRRAIIARFWASFKSAAKSNIKDTRGAHFQKSRHRIPYNDRKVSVKCPVHRLHSTNFLLSGTCADTEHEGRYLECLKQRFGEAQLNACEVRLRDLADSRRLNAHLASGDIPHCTKVEVDVSTIVATAQFWPTFKENRPLEPWKCGYLTNGTGGTREAADVTESARVAVGYTVKLEPKNNAVEVHRTTVITQLACSAIVMRGRNILAEVGE</sequence>
<protein>
    <submittedName>
        <fullName evidence="1">Uncharacterized protein</fullName>
    </submittedName>
</protein>
<evidence type="ECO:0000313" key="2">
    <source>
        <dbReference type="Proteomes" id="UP000821865"/>
    </source>
</evidence>
<organism evidence="1 2">
    <name type="scientific">Dermacentor silvarum</name>
    <name type="common">Tick</name>
    <dbReference type="NCBI Taxonomy" id="543639"/>
    <lineage>
        <taxon>Eukaryota</taxon>
        <taxon>Metazoa</taxon>
        <taxon>Ecdysozoa</taxon>
        <taxon>Arthropoda</taxon>
        <taxon>Chelicerata</taxon>
        <taxon>Arachnida</taxon>
        <taxon>Acari</taxon>
        <taxon>Parasitiformes</taxon>
        <taxon>Ixodida</taxon>
        <taxon>Ixodoidea</taxon>
        <taxon>Ixodidae</taxon>
        <taxon>Rhipicephalinae</taxon>
        <taxon>Dermacentor</taxon>
    </lineage>
</organism>